<keyword evidence="3" id="KW-1185">Reference proteome</keyword>
<dbReference type="RefSeq" id="WP_102766360.1">
    <property type="nucleotide sequence ID" value="NZ_POSP01000001.1"/>
</dbReference>
<keyword evidence="1" id="KW-1133">Transmembrane helix</keyword>
<reference evidence="2 3" key="1">
    <citation type="submission" date="2018-01" db="EMBL/GenBank/DDBJ databases">
        <title>Draft genome sequence of Paucibacter aquatile CR182 isolated from freshwater of the Nakdong River.</title>
        <authorList>
            <person name="Choi A."/>
            <person name="Chung E.J."/>
        </authorList>
    </citation>
    <scope>NUCLEOTIDE SEQUENCE [LARGE SCALE GENOMIC DNA]</scope>
    <source>
        <strain evidence="2 3">CR182</strain>
    </source>
</reference>
<feature type="transmembrane region" description="Helical" evidence="1">
    <location>
        <begin position="63"/>
        <end position="82"/>
    </location>
</feature>
<keyword evidence="1" id="KW-0472">Membrane</keyword>
<proteinExistence type="predicted"/>
<organism evidence="2 3">
    <name type="scientific">Kinneretia aquatilis</name>
    <dbReference type="NCBI Taxonomy" id="2070761"/>
    <lineage>
        <taxon>Bacteria</taxon>
        <taxon>Pseudomonadati</taxon>
        <taxon>Pseudomonadota</taxon>
        <taxon>Betaproteobacteria</taxon>
        <taxon>Burkholderiales</taxon>
        <taxon>Sphaerotilaceae</taxon>
        <taxon>Roseateles</taxon>
    </lineage>
</organism>
<dbReference type="InterPro" id="IPR011990">
    <property type="entry name" value="TPR-like_helical_dom_sf"/>
</dbReference>
<dbReference type="SUPFAM" id="SSF48452">
    <property type="entry name" value="TPR-like"/>
    <property type="match status" value="1"/>
</dbReference>
<feature type="transmembrane region" description="Helical" evidence="1">
    <location>
        <begin position="102"/>
        <end position="125"/>
    </location>
</feature>
<name>A0A2N8L3E8_9BURK</name>
<dbReference type="Proteomes" id="UP000235916">
    <property type="component" value="Unassembled WGS sequence"/>
</dbReference>
<dbReference type="AlphaFoldDB" id="A0A2N8L3E8"/>
<evidence type="ECO:0000313" key="3">
    <source>
        <dbReference type="Proteomes" id="UP000235916"/>
    </source>
</evidence>
<comment type="caution">
    <text evidence="2">The sequence shown here is derived from an EMBL/GenBank/DDBJ whole genome shotgun (WGS) entry which is preliminary data.</text>
</comment>
<evidence type="ECO:0000256" key="1">
    <source>
        <dbReference type="SAM" id="Phobius"/>
    </source>
</evidence>
<evidence type="ECO:0000313" key="2">
    <source>
        <dbReference type="EMBL" id="PND40226.1"/>
    </source>
</evidence>
<keyword evidence="1" id="KW-0812">Transmembrane</keyword>
<gene>
    <name evidence="2" type="ORF">C1O66_02250</name>
</gene>
<protein>
    <submittedName>
        <fullName evidence="2">Uncharacterized protein</fullName>
    </submittedName>
</protein>
<accession>A0A2N8L3E8</accession>
<sequence length="173" mass="19698">MKSHPAVRRAGILLQYGRFNRAVACLEAALSAEPDNRELLDALEHARLQCSQSRGWCRIRHRLVAWLLFPSALLLAISPLVLVARRLDSWLPARRDDNLLTLLAVIIACVMLILPLILLGARLFLWAWFRYLALLPEVERDKAEAQLARAINVAVLEPQYSQARDRFVSRNGR</sequence>
<dbReference type="EMBL" id="POSP01000001">
    <property type="protein sequence ID" value="PND40226.1"/>
    <property type="molecule type" value="Genomic_DNA"/>
</dbReference>